<dbReference type="Pfam" id="PF13589">
    <property type="entry name" value="HATPase_c_3"/>
    <property type="match status" value="1"/>
</dbReference>
<dbReference type="RefSeq" id="WP_131982015.1">
    <property type="nucleotide sequence ID" value="NZ_SMKL01000018.1"/>
</dbReference>
<dbReference type="Proteomes" id="UP000295621">
    <property type="component" value="Unassembled WGS sequence"/>
</dbReference>
<evidence type="ECO:0000313" key="2">
    <source>
        <dbReference type="Proteomes" id="UP000295621"/>
    </source>
</evidence>
<protein>
    <submittedName>
        <fullName evidence="1">ATP-binding protein</fullName>
    </submittedName>
</protein>
<dbReference type="OrthoDB" id="3757919at2"/>
<name>A0A4R4RRY6_9ACTN</name>
<dbReference type="Gene3D" id="3.30.565.10">
    <property type="entry name" value="Histidine kinase-like ATPase, C-terminal domain"/>
    <property type="match status" value="1"/>
</dbReference>
<dbReference type="GO" id="GO:0005524">
    <property type="term" value="F:ATP binding"/>
    <property type="evidence" value="ECO:0007669"/>
    <property type="project" value="UniProtKB-KW"/>
</dbReference>
<comment type="caution">
    <text evidence="1">The sequence shown here is derived from an EMBL/GenBank/DDBJ whole genome shotgun (WGS) entry which is preliminary data.</text>
</comment>
<dbReference type="AlphaFoldDB" id="A0A4R4RRY6"/>
<proteinExistence type="predicted"/>
<keyword evidence="2" id="KW-1185">Reference proteome</keyword>
<dbReference type="InterPro" id="IPR036890">
    <property type="entry name" value="HATPase_C_sf"/>
</dbReference>
<dbReference type="EMBL" id="SMKL01000018">
    <property type="protein sequence ID" value="TDC52009.1"/>
    <property type="molecule type" value="Genomic_DNA"/>
</dbReference>
<gene>
    <name evidence="1" type="ORF">E1212_10405</name>
</gene>
<reference evidence="1 2" key="1">
    <citation type="submission" date="2019-02" db="EMBL/GenBank/DDBJ databases">
        <title>Draft genome sequences of novel Actinobacteria.</title>
        <authorList>
            <person name="Sahin N."/>
            <person name="Ay H."/>
            <person name="Saygin H."/>
        </authorList>
    </citation>
    <scope>NUCLEOTIDE SEQUENCE [LARGE SCALE GENOMIC DNA]</scope>
    <source>
        <strain evidence="1 2">KC603</strain>
    </source>
</reference>
<evidence type="ECO:0000313" key="1">
    <source>
        <dbReference type="EMBL" id="TDC52009.1"/>
    </source>
</evidence>
<organism evidence="1 2">
    <name type="scientific">Jiangella ureilytica</name>
    <dbReference type="NCBI Taxonomy" id="2530374"/>
    <lineage>
        <taxon>Bacteria</taxon>
        <taxon>Bacillati</taxon>
        <taxon>Actinomycetota</taxon>
        <taxon>Actinomycetes</taxon>
        <taxon>Jiangellales</taxon>
        <taxon>Jiangellaceae</taxon>
        <taxon>Jiangella</taxon>
    </lineage>
</organism>
<keyword evidence="1" id="KW-0547">Nucleotide-binding</keyword>
<accession>A0A4R4RRY6</accession>
<sequence>MAVRRSWFDAPPSAARLTGSLRDIGYDFPTAVADLVDNSISAGAQRVGVELVFDPNNSYVLIWDDGTGMGPTGLLEALRFGSRREYNRNELGRFGLGLKTGSFSQCRRLTVVSRTAPKQPNIHVRTLDLDFIERVDSWSVLADEESDAVEHAKRILSDGPGTVVAWENLDRVLPDRYAESGWGRRRLSTLAKKTGEHLGMVFHRFITGSHGATPVAISVNGDKLEAWDPFATSERHTQTLPREVFEIESDEGSADIIFTGYVLPPRDQFSSPERFERMSGPLKWNRQQGLYIYRANRLVQFGGWNGLRGIDEHTKLARASIDFDTDLDETFQINVAKMSVVLPATLKNMLERPIHDLCVRADAAYRQAASASEERRKPARTTSAEGVALREIGIALKAAVLESSDLAGFKDALATFKARHPDLSKSLGL</sequence>
<dbReference type="SUPFAM" id="SSF55874">
    <property type="entry name" value="ATPase domain of HSP90 chaperone/DNA topoisomerase II/histidine kinase"/>
    <property type="match status" value="1"/>
</dbReference>
<keyword evidence="1" id="KW-0067">ATP-binding</keyword>